<dbReference type="InterPro" id="IPR001301">
    <property type="entry name" value="Gemini_AL1_CLV"/>
</dbReference>
<sequence>MSFTVNSRYVLLTYSQCGNELDPFRIVDLLSGLGAECIIGREHHQDEGIHLHVFCDFGRKFRSRRADVFDVDHWHPNISPSRGTPEKGYDYAVKDGDVVAGGLERPSGQSGGGHNSSHANWTRITTAANREEFWDLLHELDPKAAATAYTQLSKYADWRFAPDPPVYEHPTAISFTGGDVDGRDDWLQQSGIGSGTPLLGRCKSLCLFGRSRTGKTLWARSLGAHIYCVGLVSGDECMKAPNVDYAIFDDIRGGMKFFPSFKEWLGAQAWVTVKRLYKEPALVKWGKPSIWLGNSDPRRVDMSHEDIQWMEDNCVFIECDEPIFRANTV</sequence>
<keyword evidence="13" id="KW-0238">DNA-binding</keyword>
<comment type="subcellular location">
    <subcellularLocation>
        <location evidence="1">Host nucleus</location>
    </subcellularLocation>
</comment>
<dbReference type="GO" id="GO:0042025">
    <property type="term" value="C:host cell nucleus"/>
    <property type="evidence" value="ECO:0007669"/>
    <property type="project" value="UniProtKB-SubCell"/>
</dbReference>
<dbReference type="Pfam" id="PF08283">
    <property type="entry name" value="Gemini_AL1_M"/>
    <property type="match status" value="1"/>
</dbReference>
<keyword evidence="3" id="KW-1048">Host nucleus</keyword>
<evidence type="ECO:0000256" key="1">
    <source>
        <dbReference type="ARBA" id="ARBA00004147"/>
    </source>
</evidence>
<evidence type="ECO:0000256" key="4">
    <source>
        <dbReference type="ARBA" id="ARBA00022679"/>
    </source>
</evidence>
<name>A0A4P8PQN9_9VIRU</name>
<dbReference type="InterPro" id="IPR022692">
    <property type="entry name" value="Gemini_AL1_REP_central"/>
</dbReference>
<dbReference type="EMBL" id="MK249265">
    <property type="protein sequence ID" value="QCQ85210.1"/>
    <property type="molecule type" value="Genomic_DNA"/>
</dbReference>
<dbReference type="GO" id="GO:0000166">
    <property type="term" value="F:nucleotide binding"/>
    <property type="evidence" value="ECO:0007669"/>
    <property type="project" value="UniProtKB-KW"/>
</dbReference>
<keyword evidence="11" id="KW-0378">Hydrolase</keyword>
<evidence type="ECO:0000256" key="5">
    <source>
        <dbReference type="ARBA" id="ARBA00022695"/>
    </source>
</evidence>
<feature type="domain" description="CRESS-DNA virus Rep endonuclease" evidence="14">
    <location>
        <begin position="4"/>
        <end position="110"/>
    </location>
</feature>
<dbReference type="GO" id="GO:0003677">
    <property type="term" value="F:DNA binding"/>
    <property type="evidence" value="ECO:0007669"/>
    <property type="project" value="UniProtKB-KW"/>
</dbReference>
<evidence type="ECO:0000256" key="3">
    <source>
        <dbReference type="ARBA" id="ARBA00022562"/>
    </source>
</evidence>
<keyword evidence="5" id="KW-0548">Nucleotidyltransferase</keyword>
<organism evidence="15">
    <name type="scientific">Finch associated genomovirus 5</name>
    <dbReference type="NCBI Taxonomy" id="2576457"/>
    <lineage>
        <taxon>Viruses</taxon>
        <taxon>Monodnaviria</taxon>
        <taxon>Shotokuvirae</taxon>
        <taxon>Cressdnaviricota</taxon>
        <taxon>Repensiviricetes</taxon>
        <taxon>Geplafuvirales</taxon>
        <taxon>Genomoviridae</taxon>
        <taxon>Gemycircularvirus</taxon>
        <taxon>Gemycircularvirus haeme1</taxon>
    </lineage>
</organism>
<dbReference type="Pfam" id="PF00799">
    <property type="entry name" value="Gemini_AL1"/>
    <property type="match status" value="1"/>
</dbReference>
<evidence type="ECO:0000256" key="9">
    <source>
        <dbReference type="ARBA" id="ARBA00022741"/>
    </source>
</evidence>
<dbReference type="PRINTS" id="PR00228">
    <property type="entry name" value="GEMCOATCLVL1"/>
</dbReference>
<dbReference type="GO" id="GO:0016888">
    <property type="term" value="F:DNA endonuclease activity, producing 5'-phosphomonoesters"/>
    <property type="evidence" value="ECO:0007669"/>
    <property type="project" value="InterPro"/>
</dbReference>
<dbReference type="InterPro" id="IPR049912">
    <property type="entry name" value="CRESS_DNA_REP"/>
</dbReference>
<evidence type="ECO:0000256" key="7">
    <source>
        <dbReference type="ARBA" id="ARBA00022722"/>
    </source>
</evidence>
<evidence type="ECO:0000256" key="2">
    <source>
        <dbReference type="ARBA" id="ARBA00014531"/>
    </source>
</evidence>
<dbReference type="PROSITE" id="PS52020">
    <property type="entry name" value="CRESS_DNA_REP"/>
    <property type="match status" value="1"/>
</dbReference>
<dbReference type="SUPFAM" id="SSF55464">
    <property type="entry name" value="Origin of replication-binding domain, RBD-like"/>
    <property type="match status" value="1"/>
</dbReference>
<evidence type="ECO:0000256" key="13">
    <source>
        <dbReference type="ARBA" id="ARBA00023125"/>
    </source>
</evidence>
<keyword evidence="7" id="KW-0540">Nuclease</keyword>
<proteinExistence type="predicted"/>
<evidence type="ECO:0000256" key="11">
    <source>
        <dbReference type="ARBA" id="ARBA00022801"/>
    </source>
</evidence>
<reference evidence="15" key="1">
    <citation type="submission" date="2018-12" db="EMBL/GenBank/DDBJ databases">
        <title>Genomoviruses associated with Haemorhous mexicanus across urban and rural habitats.</title>
        <authorList>
            <person name="Schmidlin K."/>
            <person name="Khalifeh A."/>
            <person name="Smith K."/>
            <person name="Kraberger S."/>
            <person name="Fontenele R.S."/>
            <person name="McGraw K.J."/>
            <person name="Sepp T."/>
            <person name="Varsani A."/>
        </authorList>
    </citation>
    <scope>NUCLEOTIDE SEQUENCE</scope>
    <source>
        <strain evidence="15">E36N_B</strain>
    </source>
</reference>
<keyword evidence="12" id="KW-0190">Covalent protein-DNA linkage</keyword>
<keyword evidence="4" id="KW-0808">Transferase</keyword>
<dbReference type="GO" id="GO:0006260">
    <property type="term" value="P:DNA replication"/>
    <property type="evidence" value="ECO:0007669"/>
    <property type="project" value="UniProtKB-KW"/>
</dbReference>
<dbReference type="Gene3D" id="3.40.1310.20">
    <property type="match status" value="1"/>
</dbReference>
<keyword evidence="8" id="KW-0479">Metal-binding</keyword>
<keyword evidence="10" id="KW-0255">Endonuclease</keyword>
<evidence type="ECO:0000256" key="8">
    <source>
        <dbReference type="ARBA" id="ARBA00022723"/>
    </source>
</evidence>
<evidence type="ECO:0000256" key="10">
    <source>
        <dbReference type="ARBA" id="ARBA00022759"/>
    </source>
</evidence>
<protein>
    <recommendedName>
        <fullName evidence="2">Replication-associated protein</fullName>
    </recommendedName>
</protein>
<keyword evidence="6" id="KW-0235">DNA replication</keyword>
<evidence type="ECO:0000256" key="12">
    <source>
        <dbReference type="ARBA" id="ARBA00023124"/>
    </source>
</evidence>
<evidence type="ECO:0000256" key="6">
    <source>
        <dbReference type="ARBA" id="ARBA00022705"/>
    </source>
</evidence>
<dbReference type="GO" id="GO:0005198">
    <property type="term" value="F:structural molecule activity"/>
    <property type="evidence" value="ECO:0007669"/>
    <property type="project" value="InterPro"/>
</dbReference>
<accession>A0A4P8PQN9</accession>
<keyword evidence="9" id="KW-0547">Nucleotide-binding</keyword>
<evidence type="ECO:0000313" key="15">
    <source>
        <dbReference type="EMBL" id="QCQ85210.1"/>
    </source>
</evidence>
<dbReference type="Gene3D" id="3.40.50.300">
    <property type="entry name" value="P-loop containing nucleotide triphosphate hydrolases"/>
    <property type="match status" value="1"/>
</dbReference>
<evidence type="ECO:0000259" key="14">
    <source>
        <dbReference type="PROSITE" id="PS52020"/>
    </source>
</evidence>
<dbReference type="GO" id="GO:0046872">
    <property type="term" value="F:metal ion binding"/>
    <property type="evidence" value="ECO:0007669"/>
    <property type="project" value="UniProtKB-KW"/>
</dbReference>
<dbReference type="InterPro" id="IPR027417">
    <property type="entry name" value="P-loop_NTPase"/>
</dbReference>
<dbReference type="GO" id="GO:0016779">
    <property type="term" value="F:nucleotidyltransferase activity"/>
    <property type="evidence" value="ECO:0007669"/>
    <property type="project" value="UniProtKB-KW"/>
</dbReference>